<keyword evidence="2" id="KW-0143">Chaperone</keyword>
<evidence type="ECO:0000313" key="3">
    <source>
        <dbReference type="EMBL" id="MCK9792542.1"/>
    </source>
</evidence>
<sequence length="280" mass="28440">MTFLAPHPSTVALLLADARLPGGGHAHSASLEPALRGGMPPADVPAWMVGRATTVSLVEAGTAVVAARLLADAGPWAPEDRDAPPAGGPDGGVDLGADLGADPGVDAVVRAWAARTPSPALRDASRLLGRGYLRVARTLWPRSAAVRVLVRHDAASRRPAGLTTGTTSGTTTGTTTGTGTLPRAVVLGAICAAAGMPPADVVRLTVYDDAQTAASALLKLEPLDPLAPARWVLDACAAAEEHVLRVAACATPEDIPSSGAPLTEGWAEAHALTTQRLFRA</sequence>
<evidence type="ECO:0000256" key="1">
    <source>
        <dbReference type="ARBA" id="ARBA00022988"/>
    </source>
</evidence>
<protein>
    <submittedName>
        <fullName evidence="3">Urease accessory protein UreF</fullName>
    </submittedName>
</protein>
<dbReference type="PANTHER" id="PTHR33620:SF1">
    <property type="entry name" value="UREASE ACCESSORY PROTEIN F"/>
    <property type="match status" value="1"/>
</dbReference>
<accession>A0ABT0IZB9</accession>
<proteinExistence type="predicted"/>
<dbReference type="InterPro" id="IPR002639">
    <property type="entry name" value="UreF"/>
</dbReference>
<dbReference type="EMBL" id="JALQCY010000001">
    <property type="protein sequence ID" value="MCK9792542.1"/>
    <property type="molecule type" value="Genomic_DNA"/>
</dbReference>
<organism evidence="3 4">
    <name type="scientific">Isoptericola peretonis</name>
    <dbReference type="NCBI Taxonomy" id="2918523"/>
    <lineage>
        <taxon>Bacteria</taxon>
        <taxon>Bacillati</taxon>
        <taxon>Actinomycetota</taxon>
        <taxon>Actinomycetes</taxon>
        <taxon>Micrococcales</taxon>
        <taxon>Promicromonosporaceae</taxon>
        <taxon>Isoptericola</taxon>
    </lineage>
</organism>
<gene>
    <name evidence="3" type="ORF">M1843_02120</name>
</gene>
<dbReference type="PANTHER" id="PTHR33620">
    <property type="entry name" value="UREASE ACCESSORY PROTEIN F"/>
    <property type="match status" value="1"/>
</dbReference>
<evidence type="ECO:0000256" key="2">
    <source>
        <dbReference type="ARBA" id="ARBA00023186"/>
    </source>
</evidence>
<comment type="caution">
    <text evidence="3">The sequence shown here is derived from an EMBL/GenBank/DDBJ whole genome shotgun (WGS) entry which is preliminary data.</text>
</comment>
<evidence type="ECO:0000313" key="4">
    <source>
        <dbReference type="Proteomes" id="UP001651050"/>
    </source>
</evidence>
<name>A0ABT0IZB9_9MICO</name>
<dbReference type="RefSeq" id="WP_416342415.1">
    <property type="nucleotide sequence ID" value="NZ_JALQCY010000001.1"/>
</dbReference>
<dbReference type="InterPro" id="IPR038277">
    <property type="entry name" value="UreF_sf"/>
</dbReference>
<dbReference type="Proteomes" id="UP001651050">
    <property type="component" value="Unassembled WGS sequence"/>
</dbReference>
<keyword evidence="1" id="KW-0996">Nickel insertion</keyword>
<dbReference type="Gene3D" id="1.10.4190.10">
    <property type="entry name" value="Urease accessory protein UreF"/>
    <property type="match status" value="1"/>
</dbReference>
<dbReference type="Pfam" id="PF01730">
    <property type="entry name" value="UreF"/>
    <property type="match status" value="1"/>
</dbReference>
<keyword evidence="4" id="KW-1185">Reference proteome</keyword>
<reference evidence="3 4" key="1">
    <citation type="submission" date="2022-02" db="EMBL/GenBank/DDBJ databases">
        <title>The car tank lid bacteriome: a reservoir of bacteria with potential in bioremediation of fuel.</title>
        <authorList>
            <person name="Vidal-Verdu A."/>
            <person name="Gomez-Martinez D."/>
            <person name="Latorre-Perez A."/>
            <person name="Pereto J."/>
            <person name="Porcar M."/>
        </authorList>
    </citation>
    <scope>NUCLEOTIDE SEQUENCE [LARGE SCALE GENOMIC DNA]</scope>
    <source>
        <strain evidence="3 4">4D.3</strain>
    </source>
</reference>